<feature type="region of interest" description="Disordered" evidence="1">
    <location>
        <begin position="1020"/>
        <end position="1147"/>
    </location>
</feature>
<reference evidence="3 4" key="1">
    <citation type="journal article" date="2015" name="Nature">
        <title>rRNA introns, odd ribosomes, and small enigmatic genomes across a large radiation of phyla.</title>
        <authorList>
            <person name="Brown C.T."/>
            <person name="Hug L.A."/>
            <person name="Thomas B.C."/>
            <person name="Sharon I."/>
            <person name="Castelle C.J."/>
            <person name="Singh A."/>
            <person name="Wilkins M.J."/>
            <person name="Williams K.H."/>
            <person name="Banfield J.F."/>
        </authorList>
    </citation>
    <scope>NUCLEOTIDE SEQUENCE [LARGE SCALE GENOMIC DNA]</scope>
</reference>
<evidence type="ECO:0000259" key="2">
    <source>
        <dbReference type="PROSITE" id="PS51462"/>
    </source>
</evidence>
<feature type="compositionally biased region" description="Basic and acidic residues" evidence="1">
    <location>
        <begin position="1037"/>
        <end position="1068"/>
    </location>
</feature>
<evidence type="ECO:0000313" key="3">
    <source>
        <dbReference type="EMBL" id="KKT49390.1"/>
    </source>
</evidence>
<dbReference type="STRING" id="1618392.UW41_C0007G0021"/>
<dbReference type="InterPro" id="IPR019476">
    <property type="entry name" value="T4SS_TraD_DNA-bd"/>
</dbReference>
<protein>
    <recommendedName>
        <fullName evidence="2">Nudix hydrolase domain-containing protein</fullName>
    </recommendedName>
</protein>
<dbReference type="PATRIC" id="fig|1618392.3.peg.386"/>
<dbReference type="SUPFAM" id="SSF52540">
    <property type="entry name" value="P-loop containing nucleoside triphosphate hydrolases"/>
    <property type="match status" value="1"/>
</dbReference>
<evidence type="ECO:0000313" key="4">
    <source>
        <dbReference type="Proteomes" id="UP000034172"/>
    </source>
</evidence>
<dbReference type="Pfam" id="PF00293">
    <property type="entry name" value="NUDIX"/>
    <property type="match status" value="1"/>
</dbReference>
<dbReference type="Pfam" id="PF26449">
    <property type="entry name" value="DUF8128"/>
    <property type="match status" value="1"/>
</dbReference>
<dbReference type="InterPro" id="IPR058441">
    <property type="entry name" value="DUF8128"/>
</dbReference>
<feature type="compositionally biased region" description="Polar residues" evidence="1">
    <location>
        <begin position="762"/>
        <end position="786"/>
    </location>
</feature>
<dbReference type="Proteomes" id="UP000034172">
    <property type="component" value="Unassembled WGS sequence"/>
</dbReference>
<dbReference type="InterPro" id="IPR027417">
    <property type="entry name" value="P-loop_NTPase"/>
</dbReference>
<dbReference type="SUPFAM" id="SSF55811">
    <property type="entry name" value="Nudix"/>
    <property type="match status" value="1"/>
</dbReference>
<feature type="domain" description="Nudix hydrolase" evidence="2">
    <location>
        <begin position="862"/>
        <end position="1007"/>
    </location>
</feature>
<evidence type="ECO:0000256" key="1">
    <source>
        <dbReference type="SAM" id="MobiDB-lite"/>
    </source>
</evidence>
<feature type="region of interest" description="Disordered" evidence="1">
    <location>
        <begin position="755"/>
        <end position="805"/>
    </location>
</feature>
<dbReference type="InterPro" id="IPR000086">
    <property type="entry name" value="NUDIX_hydrolase_dom"/>
</dbReference>
<feature type="compositionally biased region" description="Polar residues" evidence="1">
    <location>
        <begin position="1020"/>
        <end position="1034"/>
    </location>
</feature>
<gene>
    <name evidence="3" type="ORF">UW41_C0007G0021</name>
</gene>
<dbReference type="PANTHER" id="PTHR30121:SF11">
    <property type="entry name" value="AAA+ ATPASE DOMAIN-CONTAINING PROTEIN"/>
    <property type="match status" value="1"/>
</dbReference>
<comment type="caution">
    <text evidence="3">The sequence shown here is derived from an EMBL/GenBank/DDBJ whole genome shotgun (WGS) entry which is preliminary data.</text>
</comment>
<dbReference type="InterPro" id="IPR051162">
    <property type="entry name" value="T4SS_component"/>
</dbReference>
<name>A0A0G1HR24_9BACT</name>
<dbReference type="InterPro" id="IPR015797">
    <property type="entry name" value="NUDIX_hydrolase-like_dom_sf"/>
</dbReference>
<dbReference type="Pfam" id="PF10412">
    <property type="entry name" value="TrwB_AAD_bind"/>
    <property type="match status" value="1"/>
</dbReference>
<dbReference type="Gene3D" id="3.40.50.300">
    <property type="entry name" value="P-loop containing nucleotide triphosphate hydrolases"/>
    <property type="match status" value="2"/>
</dbReference>
<accession>A0A0G1HR24</accession>
<dbReference type="PANTHER" id="PTHR30121">
    <property type="entry name" value="UNCHARACTERIZED PROTEIN YJGR-RELATED"/>
    <property type="match status" value="1"/>
</dbReference>
<sequence length="1147" mass="127486">MALPKYSVLQVRPAKDSLTGQAAFVEFLSSLRAALKASFFDRLLGTFDTICLEIVNLNQTTYFVIACPEKLEHLIRAQIAAQYPTALITPMKDYLSDWLNHGQAAFGQLVLTSPSHLSLNNTLDDKVDQMASILGSLARIPAGQAGIIQICLFAAPKNWQKSARSQLEIITPATATDAAKSKPSPYKAIIEKKLIYPAYSCDIRLAAITQDQHTSAQLLSQLSAAFGTYALSEGNSFKLKIPKYSGSLKKLRQTISDRSAKYANQYQYLNYGEITAMYHLPGVLLAPIKGIAWGKTLKGEAPTNLPVDENVPDSERHLYNFFAKTEYKNHLAVFGMRKGIDRLRHTYILGKSGTGKSTLIGRMAINDIQHGEGVAFVDPHGDAAEVLLDYIPEDRIDEVAYLDPSVPGISFWMNPLYVKNPAQGEMVASSIVSIFSKLYGNSWGPRLEYILRNTLLTLVYKPETTLADVPRILTNKDFREKECLIHVTDPILVNFWRDEYDKYSEKFQTEAIAPILNKVGQFVTSPTIRDIINHPKSTVDFEDMMNTGKIIILNLPQGKIGEDNAALLGAMFISQIQIAAMNRAHVAEEKRRDFFLYVDEFQNFATSSFVKILSEARKYRLGLILANQYIAQLPEEIQNAIFGNVGTVMSYVVGASDADRIVKELNNLYTADELVGLGKYQLAMKMSVDSQMTQPFSSYGLPLPDTRTHQKEKVLEATYAKYYRKIEPMDMSQVTAIMTPAPKRYTEPPYIPKALRPPDNSPAPTTTTPVIASFGTPNRGNLTPSTSPKPPYQPQLPPTPALSTPNPFKIPPSGTPLTTQPSLRGIPGNLPVRQAGLTPPTVSSTPLTEPTLEELDNLRKQGLRPSVVGCFLHDKKILLTYQKSFNQWTLPQGGVDNKKTIKETFFQEMSEEVTEDFVKTCSVDIKLVSVDKIEFPPSKQGLRDMVTDSGEPVVMKGKYYYFYTSEAKSTDITIGATEFDDVKWLNYDEAYKLIKETNSGGRLRMITKLLRVLMEKGFLSTNQPTNYGSEPTSKTRPRLDDQPGRYPHEHRRDSSDRPSHTNPSRESKLYSTQSLGAGRKLLPTERSDDPLTNLLGNPPTNRFPSNPPNPRKSSSPDGSDHTTKPVVLVDNASGDKPSGDSVPPSAY</sequence>
<dbReference type="AlphaFoldDB" id="A0A0G1HR24"/>
<proteinExistence type="predicted"/>
<dbReference type="EMBL" id="LCIE01000007">
    <property type="protein sequence ID" value="KKT49390.1"/>
    <property type="molecule type" value="Genomic_DNA"/>
</dbReference>
<dbReference type="Gene3D" id="3.90.79.10">
    <property type="entry name" value="Nucleoside Triphosphate Pyrophosphohydrolase"/>
    <property type="match status" value="1"/>
</dbReference>
<dbReference type="PROSITE" id="PS51462">
    <property type="entry name" value="NUDIX"/>
    <property type="match status" value="1"/>
</dbReference>
<dbReference type="CDD" id="cd01127">
    <property type="entry name" value="TrwB_TraG_TraD_VirD4"/>
    <property type="match status" value="1"/>
</dbReference>
<organism evidence="3 4">
    <name type="scientific">Candidatus Collierbacteria bacterium GW2011_GWC2_44_18</name>
    <dbReference type="NCBI Taxonomy" id="1618392"/>
    <lineage>
        <taxon>Bacteria</taxon>
        <taxon>Candidatus Collieribacteriota</taxon>
    </lineage>
</organism>
<feature type="compositionally biased region" description="Pro residues" evidence="1">
    <location>
        <begin position="787"/>
        <end position="800"/>
    </location>
</feature>